<reference evidence="1" key="1">
    <citation type="journal article" date="2023" name="Nat. Commun.">
        <title>Diploid and tetraploid genomes of Acorus and the evolution of monocots.</title>
        <authorList>
            <person name="Ma L."/>
            <person name="Liu K.W."/>
            <person name="Li Z."/>
            <person name="Hsiao Y.Y."/>
            <person name="Qi Y."/>
            <person name="Fu T."/>
            <person name="Tang G.D."/>
            <person name="Zhang D."/>
            <person name="Sun W.H."/>
            <person name="Liu D.K."/>
            <person name="Li Y."/>
            <person name="Chen G.Z."/>
            <person name="Liu X.D."/>
            <person name="Liao X.Y."/>
            <person name="Jiang Y.T."/>
            <person name="Yu X."/>
            <person name="Hao Y."/>
            <person name="Huang J."/>
            <person name="Zhao X.W."/>
            <person name="Ke S."/>
            <person name="Chen Y.Y."/>
            <person name="Wu W.L."/>
            <person name="Hsu J.L."/>
            <person name="Lin Y.F."/>
            <person name="Huang M.D."/>
            <person name="Li C.Y."/>
            <person name="Huang L."/>
            <person name="Wang Z.W."/>
            <person name="Zhao X."/>
            <person name="Zhong W.Y."/>
            <person name="Peng D.H."/>
            <person name="Ahmad S."/>
            <person name="Lan S."/>
            <person name="Zhang J.S."/>
            <person name="Tsai W.C."/>
            <person name="Van de Peer Y."/>
            <person name="Liu Z.J."/>
        </authorList>
    </citation>
    <scope>NUCLEOTIDE SEQUENCE</scope>
    <source>
        <strain evidence="1">CP</strain>
    </source>
</reference>
<evidence type="ECO:0000313" key="1">
    <source>
        <dbReference type="EMBL" id="KAK1318900.1"/>
    </source>
</evidence>
<keyword evidence="2" id="KW-1185">Reference proteome</keyword>
<evidence type="ECO:0000313" key="2">
    <source>
        <dbReference type="Proteomes" id="UP001180020"/>
    </source>
</evidence>
<gene>
    <name evidence="1" type="ORF">QJS10_CPB04g01156</name>
</gene>
<reference evidence="1" key="2">
    <citation type="submission" date="2023-06" db="EMBL/GenBank/DDBJ databases">
        <authorList>
            <person name="Ma L."/>
            <person name="Liu K.-W."/>
            <person name="Li Z."/>
            <person name="Hsiao Y.-Y."/>
            <person name="Qi Y."/>
            <person name="Fu T."/>
            <person name="Tang G."/>
            <person name="Zhang D."/>
            <person name="Sun W.-H."/>
            <person name="Liu D.-K."/>
            <person name="Li Y."/>
            <person name="Chen G.-Z."/>
            <person name="Liu X.-D."/>
            <person name="Liao X.-Y."/>
            <person name="Jiang Y.-T."/>
            <person name="Yu X."/>
            <person name="Hao Y."/>
            <person name="Huang J."/>
            <person name="Zhao X.-W."/>
            <person name="Ke S."/>
            <person name="Chen Y.-Y."/>
            <person name="Wu W.-L."/>
            <person name="Hsu J.-L."/>
            <person name="Lin Y.-F."/>
            <person name="Huang M.-D."/>
            <person name="Li C.-Y."/>
            <person name="Huang L."/>
            <person name="Wang Z.-W."/>
            <person name="Zhao X."/>
            <person name="Zhong W.-Y."/>
            <person name="Peng D.-H."/>
            <person name="Ahmad S."/>
            <person name="Lan S."/>
            <person name="Zhang J.-S."/>
            <person name="Tsai W.-C."/>
            <person name="Van De Peer Y."/>
            <person name="Liu Z.-J."/>
        </authorList>
    </citation>
    <scope>NUCLEOTIDE SEQUENCE</scope>
    <source>
        <strain evidence="1">CP</strain>
        <tissue evidence="1">Leaves</tissue>
    </source>
</reference>
<accession>A0AAV9F1X7</accession>
<name>A0AAV9F1X7_ACOCL</name>
<dbReference type="EMBL" id="JAUJYO010000004">
    <property type="protein sequence ID" value="KAK1318900.1"/>
    <property type="molecule type" value="Genomic_DNA"/>
</dbReference>
<dbReference type="Proteomes" id="UP001180020">
    <property type="component" value="Unassembled WGS sequence"/>
</dbReference>
<sequence length="64" mass="6693">MSLTDGAFLGGTWFNKATKSTATNCAEPPSQPALLGGLRTLYLLLPPSHAAQIHESLEALAKSP</sequence>
<comment type="caution">
    <text evidence="1">The sequence shown here is derived from an EMBL/GenBank/DDBJ whole genome shotgun (WGS) entry which is preliminary data.</text>
</comment>
<protein>
    <submittedName>
        <fullName evidence="1">Uncharacterized protein</fullName>
    </submittedName>
</protein>
<dbReference type="AlphaFoldDB" id="A0AAV9F1X7"/>
<proteinExistence type="predicted"/>
<organism evidence="1 2">
    <name type="scientific">Acorus calamus</name>
    <name type="common">Sweet flag</name>
    <dbReference type="NCBI Taxonomy" id="4465"/>
    <lineage>
        <taxon>Eukaryota</taxon>
        <taxon>Viridiplantae</taxon>
        <taxon>Streptophyta</taxon>
        <taxon>Embryophyta</taxon>
        <taxon>Tracheophyta</taxon>
        <taxon>Spermatophyta</taxon>
        <taxon>Magnoliopsida</taxon>
        <taxon>Liliopsida</taxon>
        <taxon>Acoraceae</taxon>
        <taxon>Acorus</taxon>
    </lineage>
</organism>